<dbReference type="PANTHER" id="PTHR45830:SF3">
    <property type="entry name" value="G PROTEIN-COUPLED RECEPTOR-RELATED"/>
    <property type="match status" value="1"/>
</dbReference>
<feature type="transmembrane region" description="Helical" evidence="1">
    <location>
        <begin position="15"/>
        <end position="34"/>
    </location>
</feature>
<dbReference type="HOGENOM" id="CLU_067919_1_0_1"/>
<reference evidence="2" key="1">
    <citation type="submission" date="2007-07" db="EMBL/GenBank/DDBJ databases">
        <title>PCAP assembly of the Caenorhabditis remanei genome.</title>
        <authorList>
            <consortium name="The Caenorhabditis remanei Sequencing Consortium"/>
            <person name="Wilson R.K."/>
        </authorList>
    </citation>
    <scope>NUCLEOTIDE SEQUENCE [LARGE SCALE GENOMIC DNA]</scope>
    <source>
        <strain evidence="2">PB4641</strain>
    </source>
</reference>
<dbReference type="Proteomes" id="UP000008281">
    <property type="component" value="Unassembled WGS sequence"/>
</dbReference>
<feature type="transmembrane region" description="Helical" evidence="1">
    <location>
        <begin position="272"/>
        <end position="297"/>
    </location>
</feature>
<feature type="transmembrane region" description="Helical" evidence="1">
    <location>
        <begin position="89"/>
        <end position="111"/>
    </location>
</feature>
<dbReference type="InterPro" id="IPR019429">
    <property type="entry name" value="7TM_GPCR_serpentine_rcpt_Sri"/>
</dbReference>
<dbReference type="EMBL" id="DS268421">
    <property type="protein sequence ID" value="EFO88698.1"/>
    <property type="molecule type" value="Genomic_DNA"/>
</dbReference>
<protein>
    <recommendedName>
        <fullName evidence="4">Serpentine Receptor, class I</fullName>
    </recommendedName>
</protein>
<dbReference type="AlphaFoldDB" id="E3M1R4"/>
<dbReference type="eggNOG" id="ENOG502TJGN">
    <property type="taxonomic scope" value="Eukaryota"/>
</dbReference>
<dbReference type="InParanoid" id="E3M1R4"/>
<name>E3M1R4_CAERE</name>
<evidence type="ECO:0000256" key="1">
    <source>
        <dbReference type="SAM" id="Phobius"/>
    </source>
</evidence>
<feature type="transmembrane region" description="Helical" evidence="1">
    <location>
        <begin position="243"/>
        <end position="266"/>
    </location>
</feature>
<keyword evidence="1" id="KW-0812">Transmembrane</keyword>
<evidence type="ECO:0000313" key="2">
    <source>
        <dbReference type="EMBL" id="EFO88698.1"/>
    </source>
</evidence>
<dbReference type="Pfam" id="PF10327">
    <property type="entry name" value="7TM_GPCR_Sri"/>
    <property type="match status" value="1"/>
</dbReference>
<feature type="transmembrane region" description="Helical" evidence="1">
    <location>
        <begin position="46"/>
        <end position="69"/>
    </location>
</feature>
<dbReference type="OMA" id="SELIFAW"/>
<proteinExistence type="predicted"/>
<gene>
    <name evidence="2" type="ORF">CRE_06603</name>
</gene>
<feature type="transmembrane region" description="Helical" evidence="1">
    <location>
        <begin position="192"/>
        <end position="222"/>
    </location>
</feature>
<keyword evidence="1" id="KW-0472">Membrane</keyword>
<keyword evidence="3" id="KW-1185">Reference proteome</keyword>
<evidence type="ECO:0008006" key="4">
    <source>
        <dbReference type="Google" id="ProtNLM"/>
    </source>
</evidence>
<organism evidence="3">
    <name type="scientific">Caenorhabditis remanei</name>
    <name type="common">Caenorhabditis vulgaris</name>
    <dbReference type="NCBI Taxonomy" id="31234"/>
    <lineage>
        <taxon>Eukaryota</taxon>
        <taxon>Metazoa</taxon>
        <taxon>Ecdysozoa</taxon>
        <taxon>Nematoda</taxon>
        <taxon>Chromadorea</taxon>
        <taxon>Rhabditida</taxon>
        <taxon>Rhabditina</taxon>
        <taxon>Rhabditomorpha</taxon>
        <taxon>Rhabditoidea</taxon>
        <taxon>Rhabditidae</taxon>
        <taxon>Peloderinae</taxon>
        <taxon>Caenorhabditis</taxon>
    </lineage>
</organism>
<dbReference type="OrthoDB" id="5869954at2759"/>
<feature type="transmembrane region" description="Helical" evidence="1">
    <location>
        <begin position="132"/>
        <end position="152"/>
    </location>
</feature>
<accession>E3M1R4</accession>
<sequence length="314" mass="36936">MLVIDFSTPQWLINYYHTIGTISLFFNSFGLYMLMFQNNKLDKIRYFMMAYQIACFCTDVHLTLFMQPVPLYPLFGGFIVGILAEWFDISTHVSMLFIILLVVVQLEFLVYCFEKKHQAIANTLNIHVLPYWFSRFCYFLSVVCPIVVTIWFHTVRLGKEEQWDFIKTNFPQYLDYFRSLSHFDIYMKTPSFIILLLLTICGGLVLVTLFLLFIIDIFRMMIHLKLKISSVTYRKHKEAIQNLMIQFATSSFCVAPPCCLAIVIMLELDQAQLLTELCICWFATHSSVNTISLLIFFSPYRNFILKQLRALVYQ</sequence>
<keyword evidence="1" id="KW-1133">Transmembrane helix</keyword>
<dbReference type="PANTHER" id="PTHR45830">
    <property type="entry name" value="SERPENTINE RECEPTOR, CLASS I"/>
    <property type="match status" value="1"/>
</dbReference>
<evidence type="ECO:0000313" key="3">
    <source>
        <dbReference type="Proteomes" id="UP000008281"/>
    </source>
</evidence>